<gene>
    <name evidence="8" type="primary">LOC117678241</name>
</gene>
<dbReference type="InterPro" id="IPR049897">
    <property type="entry name" value="CYSTATIN_LXN"/>
</dbReference>
<evidence type="ECO:0000259" key="6">
    <source>
        <dbReference type="PROSITE" id="PS52033"/>
    </source>
</evidence>
<sequence>MRLLGGSGAPARLLQLLLPASLVLADPEWPLRAATGSAQALPGKVSLGGQQRSPASAMEIPPSHYPANRAAGAVLHYLTYQRGSPHRLFEMGRVNQASLEDIPGTGHKYHLKFEVKEIIQNGSFLNCTAEILYHHGDTPIAPEIHYTMEEEFETHLKEADNIFYNRIQHLSEPLETKKIPDNDGNVPAEMKPIFNLAKVASGYIVWQNSTENTWYNMIQIQNVKQVKRNDDYLEFSYEVSFHDIASQEIIPWHMQVLWHPQHGVKVAQNSRQSK</sequence>
<organism evidence="7 8">
    <name type="scientific">Pantherophis guttatus</name>
    <name type="common">Corn snake</name>
    <name type="synonym">Elaphe guttata</name>
    <dbReference type="NCBI Taxonomy" id="94885"/>
    <lineage>
        <taxon>Eukaryota</taxon>
        <taxon>Metazoa</taxon>
        <taxon>Chordata</taxon>
        <taxon>Craniata</taxon>
        <taxon>Vertebrata</taxon>
        <taxon>Euteleostomi</taxon>
        <taxon>Lepidosauria</taxon>
        <taxon>Squamata</taxon>
        <taxon>Bifurcata</taxon>
        <taxon>Unidentata</taxon>
        <taxon>Episquamata</taxon>
        <taxon>Toxicofera</taxon>
        <taxon>Serpentes</taxon>
        <taxon>Colubroidea</taxon>
        <taxon>Colubridae</taxon>
        <taxon>Colubrinae</taxon>
        <taxon>Pantherophis</taxon>
    </lineage>
</organism>
<reference evidence="8" key="1">
    <citation type="submission" date="2025-08" db="UniProtKB">
        <authorList>
            <consortium name="RefSeq"/>
        </authorList>
    </citation>
    <scope>IDENTIFICATION</scope>
    <source>
        <tissue evidence="8">Blood</tissue>
    </source>
</reference>
<accession>A0A6P9DFU2</accession>
<dbReference type="AlphaFoldDB" id="A0A6P9DFU2"/>
<dbReference type="InParanoid" id="A0A6P9DFU2"/>
<dbReference type="InterPro" id="IPR046350">
    <property type="entry name" value="Cystatin_sf"/>
</dbReference>
<proteinExistence type="inferred from homology"/>
<name>A0A6P9DFU2_PANGU</name>
<dbReference type="SUPFAM" id="SSF54403">
    <property type="entry name" value="Cystatin/monellin"/>
    <property type="match status" value="2"/>
</dbReference>
<evidence type="ECO:0000256" key="2">
    <source>
        <dbReference type="ARBA" id="ARBA00022690"/>
    </source>
</evidence>
<protein>
    <submittedName>
        <fullName evidence="8">Latexin-like</fullName>
    </submittedName>
</protein>
<feature type="signal peptide" evidence="5">
    <location>
        <begin position="1"/>
        <end position="25"/>
    </location>
</feature>
<dbReference type="Pfam" id="PF06907">
    <property type="entry name" value="LXN"/>
    <property type="match status" value="1"/>
</dbReference>
<feature type="chain" id="PRO_5046803425" evidence="5">
    <location>
        <begin position="26"/>
        <end position="274"/>
    </location>
</feature>
<evidence type="ECO:0000256" key="1">
    <source>
        <dbReference type="ARBA" id="ARBA00010083"/>
    </source>
</evidence>
<evidence type="ECO:0000256" key="4">
    <source>
        <dbReference type="PROSITE-ProRule" id="PRU01377"/>
    </source>
</evidence>
<evidence type="ECO:0000256" key="5">
    <source>
        <dbReference type="SAM" id="SignalP"/>
    </source>
</evidence>
<evidence type="ECO:0000313" key="7">
    <source>
        <dbReference type="Proteomes" id="UP001652622"/>
    </source>
</evidence>
<dbReference type="KEGG" id="pgut:117678241"/>
<dbReference type="PANTHER" id="PTHR28591:SF1">
    <property type="entry name" value="LATEXIN"/>
    <property type="match status" value="1"/>
</dbReference>
<dbReference type="GO" id="GO:0008191">
    <property type="term" value="F:metalloendopeptidase inhibitor activity"/>
    <property type="evidence" value="ECO:0007669"/>
    <property type="project" value="UniProtKB-UniRule"/>
</dbReference>
<comment type="similarity">
    <text evidence="1 4">Belongs to the protease inhibitor I47 (latexin) family.</text>
</comment>
<dbReference type="PROSITE" id="PS52033">
    <property type="entry name" value="CYSTATIN_LXN"/>
    <property type="match status" value="2"/>
</dbReference>
<feature type="domain" description="Cystatin LXN-type" evidence="6">
    <location>
        <begin position="56"/>
        <end position="154"/>
    </location>
</feature>
<dbReference type="PANTHER" id="PTHR28591">
    <property type="entry name" value="LATEXIN"/>
    <property type="match status" value="1"/>
</dbReference>
<evidence type="ECO:0000256" key="3">
    <source>
        <dbReference type="ARBA" id="ARBA00022737"/>
    </source>
</evidence>
<dbReference type="Proteomes" id="UP001652622">
    <property type="component" value="Unplaced"/>
</dbReference>
<keyword evidence="2 4" id="KW-0646">Protease inhibitor</keyword>
<keyword evidence="7" id="KW-1185">Reference proteome</keyword>
<dbReference type="InterPro" id="IPR009684">
    <property type="entry name" value="Latexin"/>
</dbReference>
<dbReference type="Gene3D" id="3.10.450.10">
    <property type="match status" value="2"/>
</dbReference>
<keyword evidence="3" id="KW-0677">Repeat</keyword>
<dbReference type="GeneID" id="117678241"/>
<dbReference type="RefSeq" id="XP_034295013.2">
    <property type="nucleotide sequence ID" value="XM_034439122.2"/>
</dbReference>
<dbReference type="GO" id="GO:0005615">
    <property type="term" value="C:extracellular space"/>
    <property type="evidence" value="ECO:0007669"/>
    <property type="project" value="TreeGrafter"/>
</dbReference>
<evidence type="ECO:0000313" key="8">
    <source>
        <dbReference type="RefSeq" id="XP_034295013.2"/>
    </source>
</evidence>
<feature type="domain" description="Cystatin LXN-type" evidence="6">
    <location>
        <begin position="175"/>
        <end position="274"/>
    </location>
</feature>
<keyword evidence="5" id="KW-0732">Signal</keyword>